<evidence type="ECO:0000313" key="1">
    <source>
        <dbReference type="EMBL" id="MFD2202285.1"/>
    </source>
</evidence>
<accession>A0ABW5BBT9</accession>
<keyword evidence="2" id="KW-1185">Reference proteome</keyword>
<evidence type="ECO:0000313" key="2">
    <source>
        <dbReference type="Proteomes" id="UP001597414"/>
    </source>
</evidence>
<dbReference type="Proteomes" id="UP001597414">
    <property type="component" value="Unassembled WGS sequence"/>
</dbReference>
<comment type="caution">
    <text evidence="1">The sequence shown here is derived from an EMBL/GenBank/DDBJ whole genome shotgun (WGS) entry which is preliminary data.</text>
</comment>
<protein>
    <submittedName>
        <fullName evidence="1">Uncharacterized protein</fullName>
    </submittedName>
</protein>
<sequence>MVSSYGNHSYQSIFQLQPSVVNCFQNGIFLWESQPRGISWAMQRSCELLSKWYLPMGITAMVNGLILRSGCELLSKWYLPMGITAI</sequence>
<reference evidence="2" key="1">
    <citation type="journal article" date="2019" name="Int. J. Syst. Evol. Microbiol.">
        <title>The Global Catalogue of Microorganisms (GCM) 10K type strain sequencing project: providing services to taxonomists for standard genome sequencing and annotation.</title>
        <authorList>
            <consortium name="The Broad Institute Genomics Platform"/>
            <consortium name="The Broad Institute Genome Sequencing Center for Infectious Disease"/>
            <person name="Wu L."/>
            <person name="Ma J."/>
        </authorList>
    </citation>
    <scope>NUCLEOTIDE SEQUENCE [LARGE SCALE GENOMIC DNA]</scope>
    <source>
        <strain evidence="2">KCTC 19812</strain>
    </source>
</reference>
<organism evidence="1 2">
    <name type="scientific">Shivajiella indica</name>
    <dbReference type="NCBI Taxonomy" id="872115"/>
    <lineage>
        <taxon>Bacteria</taxon>
        <taxon>Pseudomonadati</taxon>
        <taxon>Bacteroidota</taxon>
        <taxon>Cytophagia</taxon>
        <taxon>Cytophagales</taxon>
        <taxon>Cyclobacteriaceae</taxon>
        <taxon>Shivajiella</taxon>
    </lineage>
</organism>
<name>A0ABW5BBT9_9BACT</name>
<proteinExistence type="predicted"/>
<dbReference type="EMBL" id="JBHUIV010000016">
    <property type="protein sequence ID" value="MFD2202285.1"/>
    <property type="molecule type" value="Genomic_DNA"/>
</dbReference>
<gene>
    <name evidence="1" type="ORF">ACFSKV_11990</name>
</gene>